<keyword evidence="1" id="KW-0472">Membrane</keyword>
<keyword evidence="1" id="KW-1133">Transmembrane helix</keyword>
<feature type="transmembrane region" description="Helical" evidence="1">
    <location>
        <begin position="65"/>
        <end position="86"/>
    </location>
</feature>
<protein>
    <submittedName>
        <fullName evidence="2">Metal-dependent hydrolase</fullName>
    </submittedName>
</protein>
<dbReference type="GO" id="GO:0016787">
    <property type="term" value="F:hydrolase activity"/>
    <property type="evidence" value="ECO:0007669"/>
    <property type="project" value="UniProtKB-KW"/>
</dbReference>
<dbReference type="InterPro" id="IPR007404">
    <property type="entry name" value="YdjM-like"/>
</dbReference>
<dbReference type="Proteomes" id="UP000651156">
    <property type="component" value="Unassembled WGS sequence"/>
</dbReference>
<dbReference type="PANTHER" id="PTHR35531:SF1">
    <property type="entry name" value="INNER MEMBRANE PROTEIN YBCI-RELATED"/>
    <property type="match status" value="1"/>
</dbReference>
<comment type="caution">
    <text evidence="2">The sequence shown here is derived from an EMBL/GenBank/DDBJ whole genome shotgun (WGS) entry which is preliminary data.</text>
</comment>
<evidence type="ECO:0000313" key="2">
    <source>
        <dbReference type="EMBL" id="MBE9193347.1"/>
    </source>
</evidence>
<feature type="transmembrane region" description="Helical" evidence="1">
    <location>
        <begin position="137"/>
        <end position="155"/>
    </location>
</feature>
<dbReference type="Pfam" id="PF04307">
    <property type="entry name" value="YdjM"/>
    <property type="match status" value="1"/>
</dbReference>
<keyword evidence="1" id="KW-0812">Transmembrane</keyword>
<feature type="transmembrane region" description="Helical" evidence="1">
    <location>
        <begin position="93"/>
        <end position="117"/>
    </location>
</feature>
<sequence>MRSITHALFATTATSLLLGTAEPTLLLTGALASQLPDVDTSRSIPGRILLPVSSWLEKRYPHRTITHSFLATGAIALVTLPVVIIASKLWQALILGYFCGWFADVFTKSGVAAFYPSAARLVIPGNPQLRLSTGSPAEYFVMAVLILVAIALLTINSNGGILRTFNSTLGIPSGAVEIVNSEGSQYLLMAQVYGRWAIAQQSVNEKFEVVRPLTQTDLLLKDSSGKRYRTGSSQNCQIIASRILIERSSPVRLQVQEMQLTEQVVAEVLAQYQNSMSERTYINGTLTVEDAEDLVVTTHADSFNTITLQHGREVGVVQLESASPAEVLSLLGDYYASGSLIIRTVEVL</sequence>
<accession>A0ABR9UYG2</accession>
<dbReference type="EMBL" id="JADEWN010000089">
    <property type="protein sequence ID" value="MBE9193347.1"/>
    <property type="molecule type" value="Genomic_DNA"/>
</dbReference>
<keyword evidence="3" id="KW-1185">Reference proteome</keyword>
<organism evidence="2 3">
    <name type="scientific">Gloeocapsopsis crepidinum LEGE 06123</name>
    <dbReference type="NCBI Taxonomy" id="588587"/>
    <lineage>
        <taxon>Bacteria</taxon>
        <taxon>Bacillati</taxon>
        <taxon>Cyanobacteriota</taxon>
        <taxon>Cyanophyceae</taxon>
        <taxon>Oscillatoriophycideae</taxon>
        <taxon>Chroococcales</taxon>
        <taxon>Chroococcaceae</taxon>
        <taxon>Gloeocapsopsis</taxon>
    </lineage>
</organism>
<dbReference type="RefSeq" id="WP_193934732.1">
    <property type="nucleotide sequence ID" value="NZ_CAWPMZ010000138.1"/>
</dbReference>
<dbReference type="PANTHER" id="PTHR35531">
    <property type="entry name" value="INNER MEMBRANE PROTEIN YBCI-RELATED"/>
    <property type="match status" value="1"/>
</dbReference>
<reference evidence="2 3" key="1">
    <citation type="submission" date="2020-10" db="EMBL/GenBank/DDBJ databases">
        <authorList>
            <person name="Castelo-Branco R."/>
            <person name="Eusebio N."/>
            <person name="Adriana R."/>
            <person name="Vieira A."/>
            <person name="Brugerolle De Fraissinette N."/>
            <person name="Rezende De Castro R."/>
            <person name="Schneider M.P."/>
            <person name="Vasconcelos V."/>
            <person name="Leao P.N."/>
        </authorList>
    </citation>
    <scope>NUCLEOTIDE SEQUENCE [LARGE SCALE GENOMIC DNA]</scope>
    <source>
        <strain evidence="2 3">LEGE 06123</strain>
    </source>
</reference>
<gene>
    <name evidence="2" type="ORF">IQ230_23990</name>
</gene>
<keyword evidence="2" id="KW-0378">Hydrolase</keyword>
<proteinExistence type="predicted"/>
<evidence type="ECO:0000256" key="1">
    <source>
        <dbReference type="SAM" id="Phobius"/>
    </source>
</evidence>
<evidence type="ECO:0000313" key="3">
    <source>
        <dbReference type="Proteomes" id="UP000651156"/>
    </source>
</evidence>
<name>A0ABR9UYG2_9CHRO</name>